<dbReference type="AlphaFoldDB" id="A0A4S2PSF8"/>
<name>A0A4S2PSF8_9PAST</name>
<dbReference type="EMBL" id="QXNG01000023">
    <property type="protein sequence ID" value="THA16807.1"/>
    <property type="molecule type" value="Genomic_DNA"/>
</dbReference>
<comment type="caution">
    <text evidence="1">The sequence shown here is derived from an EMBL/GenBank/DDBJ whole genome shotgun (WGS) entry which is preliminary data.</text>
</comment>
<protein>
    <submittedName>
        <fullName evidence="1">Uncharacterized protein</fullName>
    </submittedName>
</protein>
<evidence type="ECO:0000313" key="2">
    <source>
        <dbReference type="Proteomes" id="UP000310576"/>
    </source>
</evidence>
<dbReference type="Proteomes" id="UP000310576">
    <property type="component" value="Unassembled WGS sequence"/>
</dbReference>
<organism evidence="1 2">
    <name type="scientific">Rodentibacter pneumotropicus</name>
    <dbReference type="NCBI Taxonomy" id="758"/>
    <lineage>
        <taxon>Bacteria</taxon>
        <taxon>Pseudomonadati</taxon>
        <taxon>Pseudomonadota</taxon>
        <taxon>Gammaproteobacteria</taxon>
        <taxon>Pasteurellales</taxon>
        <taxon>Pasteurellaceae</taxon>
        <taxon>Rodentibacter</taxon>
    </lineage>
</organism>
<evidence type="ECO:0000313" key="1">
    <source>
        <dbReference type="EMBL" id="THA16807.1"/>
    </source>
</evidence>
<proteinExistence type="predicted"/>
<accession>A0A4S2PSF8</accession>
<reference evidence="1 2" key="1">
    <citation type="journal article" date="2019" name="Vet. Microbiol.">
        <title>Development of multi locus sequence typing (MLST) of Rodentibacter pneumotropicus.</title>
        <authorList>
            <person name="Adhikary S."/>
            <person name="Bisgaard M."/>
            <person name="Boot R."/>
            <person name="Benga L."/>
            <person name="Nicklas W."/>
            <person name="Christensen H."/>
        </authorList>
    </citation>
    <scope>NUCLEOTIDE SEQUENCE [LARGE SCALE GENOMIC DNA]</scope>
    <source>
        <strain evidence="1 2">1596_07</strain>
    </source>
</reference>
<gene>
    <name evidence="1" type="ORF">D3M76_02705</name>
</gene>
<sequence length="95" mass="11329">MNKYEALGRYIEAEEEFNILRKERELLIEQIDSTFLKLKNLNYTRSEPIQGINDITERTEILLPKLKETNEKVRLKAEQMNQYADLCNKPKIDIK</sequence>
<dbReference type="RefSeq" id="WP_136125608.1">
    <property type="nucleotide sequence ID" value="NZ_CAJUGY010000004.1"/>
</dbReference>